<keyword evidence="5" id="KW-0548">Nucleotidyltransferase</keyword>
<dbReference type="PATRIC" id="fig|999415.3.peg.1388"/>
<dbReference type="InterPro" id="IPR011004">
    <property type="entry name" value="Trimer_LpxA-like_sf"/>
</dbReference>
<evidence type="ECO:0000256" key="2">
    <source>
        <dbReference type="ARBA" id="ARBA00023056"/>
    </source>
</evidence>
<dbReference type="CDD" id="cd04651">
    <property type="entry name" value="LbH_G1P_AT_C"/>
    <property type="match status" value="1"/>
</dbReference>
<feature type="domain" description="Nucleotidyl transferase" evidence="3">
    <location>
        <begin position="17"/>
        <end position="211"/>
    </location>
</feature>
<keyword evidence="6" id="KW-1185">Reference proteome</keyword>
<comment type="caution">
    <text evidence="5">The sequence shown here is derived from an EMBL/GenBank/DDBJ whole genome shotgun (WGS) entry which is preliminary data.</text>
</comment>
<dbReference type="NCBIfam" id="TIGR02092">
    <property type="entry name" value="glgD"/>
    <property type="match status" value="1"/>
</dbReference>
<dbReference type="InterPro" id="IPR029044">
    <property type="entry name" value="Nucleotide-diphossugar_trans"/>
</dbReference>
<dbReference type="GO" id="GO:0008878">
    <property type="term" value="F:glucose-1-phosphate adenylyltransferase activity"/>
    <property type="evidence" value="ECO:0007669"/>
    <property type="project" value="InterPro"/>
</dbReference>
<dbReference type="BioCyc" id="ECAT999415-HMP:GTTI-1402-MONOMER"/>
<dbReference type="EMBL" id="AGEJ01000021">
    <property type="protein sequence ID" value="EMD16441.1"/>
    <property type="molecule type" value="Genomic_DNA"/>
</dbReference>
<dbReference type="GO" id="GO:0005978">
    <property type="term" value="P:glycogen biosynthetic process"/>
    <property type="evidence" value="ECO:0007669"/>
    <property type="project" value="UniProtKB-KW"/>
</dbReference>
<dbReference type="OrthoDB" id="9801810at2"/>
<dbReference type="PANTHER" id="PTHR43523:SF6">
    <property type="entry name" value="GLYCOGEN BIOSYNTHESIS PROTEIN GLGD"/>
    <property type="match status" value="1"/>
</dbReference>
<evidence type="ECO:0000259" key="4">
    <source>
        <dbReference type="Pfam" id="PF24894"/>
    </source>
</evidence>
<comment type="similarity">
    <text evidence="1">Belongs to the bacterial/plant glucose-1-phosphate adenylyltransferase family.</text>
</comment>
<organism evidence="5 6">
    <name type="scientific">Eggerthia catenaformis OT 569 = DSM 20559</name>
    <dbReference type="NCBI Taxonomy" id="999415"/>
    <lineage>
        <taxon>Bacteria</taxon>
        <taxon>Bacillati</taxon>
        <taxon>Bacillota</taxon>
        <taxon>Erysipelotrichia</taxon>
        <taxon>Erysipelotrichales</taxon>
        <taxon>Coprobacillaceae</taxon>
        <taxon>Eggerthia</taxon>
    </lineage>
</organism>
<protein>
    <submittedName>
        <fullName evidence="5">Glucose-1-phosphate adenylyltransferase, GlgD subunit</fullName>
    </submittedName>
</protein>
<dbReference type="Gene3D" id="2.160.10.10">
    <property type="entry name" value="Hexapeptide repeat proteins"/>
    <property type="match status" value="1"/>
</dbReference>
<dbReference type="Pfam" id="PF24894">
    <property type="entry name" value="Hexapep_GlmU"/>
    <property type="match status" value="1"/>
</dbReference>
<dbReference type="Gene3D" id="3.90.550.10">
    <property type="entry name" value="Spore Coat Polysaccharide Biosynthesis Protein SpsA, Chain A"/>
    <property type="match status" value="1"/>
</dbReference>
<dbReference type="SUPFAM" id="SSF51161">
    <property type="entry name" value="Trimeric LpxA-like enzymes"/>
    <property type="match status" value="1"/>
</dbReference>
<name>M2Q2E6_9FIRM</name>
<evidence type="ECO:0000313" key="6">
    <source>
        <dbReference type="Proteomes" id="UP000011758"/>
    </source>
</evidence>
<dbReference type="PANTHER" id="PTHR43523">
    <property type="entry name" value="GLUCOSE-1-PHOSPHATE ADENYLYLTRANSFERASE-RELATED"/>
    <property type="match status" value="1"/>
</dbReference>
<sequence length="371" mass="41320">MANKVIGYVNLHSDVSLNGLTEKRPVASVSFLGRYGIIDFVLSNFSNSMIDSVGVLIKEKPRSLLKHMSNGNAWNFNSKNGGINLLYNEKHVNTMYNHDINNILENIKFFEKENPDYVVVAPNHIVTTMDYSELVENHIASGKDITIVAMKTKNAHEEFIGGDYIKIDSDTREVVGIEKNMGTAKNRVVSLETYVFSAKVFAKFLKDAQKISAFFDLRDMLAYSVNERSINIYDYKGFAKAINSYESYYEVSMGFLSLENSTQVFKSNWPIFTNTNDTPPTKYLDDAKVVSAFIANGVIVDGTVEHSILGRNVKIGKGAIVKNSIILSDSVIDPGAHVENVIVDKEARVKNIKTLIGDSKSPTFIKEGDIV</sequence>
<accession>M2Q2E6</accession>
<keyword evidence="2" id="KW-0320">Glycogen biosynthesis</keyword>
<dbReference type="Proteomes" id="UP000011758">
    <property type="component" value="Unassembled WGS sequence"/>
</dbReference>
<feature type="domain" description="Glucose-1-phosphate adenylyltransferase/Bifunctional protein GlmU-like C-terminal hexapeptide" evidence="4">
    <location>
        <begin position="287"/>
        <end position="357"/>
    </location>
</feature>
<dbReference type="InterPro" id="IPR005835">
    <property type="entry name" value="NTP_transferase_dom"/>
</dbReference>
<dbReference type="STRING" id="999415.HMPREF9943_01367"/>
<dbReference type="Pfam" id="PF00483">
    <property type="entry name" value="NTP_transferase"/>
    <property type="match status" value="1"/>
</dbReference>
<dbReference type="AlphaFoldDB" id="M2Q2E6"/>
<dbReference type="eggNOG" id="COG0448">
    <property type="taxonomic scope" value="Bacteria"/>
</dbReference>
<dbReference type="InterPro" id="IPR011831">
    <property type="entry name" value="ADP-Glc_PPase"/>
</dbReference>
<proteinExistence type="inferred from homology"/>
<dbReference type="SUPFAM" id="SSF53448">
    <property type="entry name" value="Nucleotide-diphospho-sugar transferases"/>
    <property type="match status" value="1"/>
</dbReference>
<evidence type="ECO:0000256" key="1">
    <source>
        <dbReference type="ARBA" id="ARBA00010443"/>
    </source>
</evidence>
<reference evidence="5 6" key="1">
    <citation type="submission" date="2013-02" db="EMBL/GenBank/DDBJ databases">
        <title>The Genome Sequence of Lactobacillus catenaformis F0143.</title>
        <authorList>
            <consortium name="The Broad Institute Genome Sequencing Platform"/>
            <person name="Earl A."/>
            <person name="Ward D."/>
            <person name="Feldgarden M."/>
            <person name="Gevers D."/>
            <person name="Izard J."/>
            <person name="Blanton J.M."/>
            <person name="Mathney J."/>
            <person name="Dewhirst F.E."/>
            <person name="Young S.K."/>
            <person name="Zeng Q."/>
            <person name="Gargeya S."/>
            <person name="Fitzgerald M."/>
            <person name="Haas B."/>
            <person name="Abouelleil A."/>
            <person name="Alvarado L."/>
            <person name="Arachchi H.M."/>
            <person name="Berlin A."/>
            <person name="Chapman S.B."/>
            <person name="Gearin G."/>
            <person name="Goldberg J."/>
            <person name="Griggs A."/>
            <person name="Gujja S."/>
            <person name="Hansen M."/>
            <person name="Heiman D."/>
            <person name="Howarth C."/>
            <person name="Larimer J."/>
            <person name="Lui A."/>
            <person name="MacDonald P.J.P."/>
            <person name="McCowen C."/>
            <person name="Montmayeur A."/>
            <person name="Murphy C."/>
            <person name="Neiman D."/>
            <person name="Pearson M."/>
            <person name="Priest M."/>
            <person name="Roberts A."/>
            <person name="Saif S."/>
            <person name="Shea T."/>
            <person name="Sisk P."/>
            <person name="Stolte C."/>
            <person name="Sykes S."/>
            <person name="Wortman J."/>
            <person name="Nusbaum C."/>
            <person name="Birren B."/>
        </authorList>
    </citation>
    <scope>NUCLEOTIDE SEQUENCE [LARGE SCALE GENOMIC DNA]</scope>
    <source>
        <strain evidence="5 6">OT 569</strain>
    </source>
</reference>
<gene>
    <name evidence="5" type="ORF">HMPREF9943_01367</name>
</gene>
<keyword evidence="5" id="KW-0808">Transferase</keyword>
<evidence type="ECO:0000313" key="5">
    <source>
        <dbReference type="EMBL" id="EMD16441.1"/>
    </source>
</evidence>
<dbReference type="InterPro" id="IPR011832">
    <property type="entry name" value="GlgDAde_trans"/>
</dbReference>
<evidence type="ECO:0000259" key="3">
    <source>
        <dbReference type="Pfam" id="PF00483"/>
    </source>
</evidence>
<dbReference type="RefSeq" id="WP_004803381.1">
    <property type="nucleotide sequence ID" value="NZ_KB446648.1"/>
</dbReference>
<dbReference type="InterPro" id="IPR056818">
    <property type="entry name" value="GlmU/GlgC-like_hexapep"/>
</dbReference>